<dbReference type="PANTHER" id="PTHR13651">
    <property type="entry name" value="PROTEIN ABITRAM"/>
    <property type="match status" value="1"/>
</dbReference>
<dbReference type="AlphaFoldDB" id="A0A1D6QUI3"/>
<dbReference type="PANTHER" id="PTHR13651:SF0">
    <property type="entry name" value="PROTEIN ABITRAM"/>
    <property type="match status" value="1"/>
</dbReference>
<dbReference type="ExpressionAtlas" id="A0A1D6QUI3">
    <property type="expression patterns" value="baseline and differential"/>
</dbReference>
<accession>A0A1D6QUI3</accession>
<dbReference type="EMBL" id="CM000780">
    <property type="protein sequence ID" value="AQK61039.1"/>
    <property type="molecule type" value="Genomic_DNA"/>
</dbReference>
<dbReference type="InterPro" id="IPR011053">
    <property type="entry name" value="Single_hybrid_motif"/>
</dbReference>
<dbReference type="Gene3D" id="2.40.50.100">
    <property type="match status" value="1"/>
</dbReference>
<reference evidence="2" key="1">
    <citation type="submission" date="2015-12" db="EMBL/GenBank/DDBJ databases">
        <title>Update maize B73 reference genome by single molecule sequencing technologies.</title>
        <authorList>
            <consortium name="Maize Genome Sequencing Project"/>
            <person name="Ware D."/>
        </authorList>
    </citation>
    <scope>NUCLEOTIDE SEQUENCE</scope>
    <source>
        <tissue evidence="2">Seedling</tissue>
    </source>
</reference>
<dbReference type="InterPro" id="IPR039169">
    <property type="entry name" value="Abitram"/>
</dbReference>
<name>A0A1D6QUI3_MAIZE</name>
<evidence type="ECO:0000313" key="2">
    <source>
        <dbReference type="EMBL" id="AQK61039.1"/>
    </source>
</evidence>
<evidence type="ECO:0000256" key="1">
    <source>
        <dbReference type="SAM" id="MobiDB-lite"/>
    </source>
</evidence>
<proteinExistence type="predicted"/>
<dbReference type="SUPFAM" id="SSF51230">
    <property type="entry name" value="Single hybrid motif"/>
    <property type="match status" value="1"/>
</dbReference>
<sequence>MAEEAASLEAPPPLHNPSLRKSSLDDETRALVVPDAAALPASPPSAVEANFARYFVAAPAHVVFKEEGVISTVDFNVGKSDRSEMKVTGKRKRNAQHLQENSALCKVCVNDKSFIVRCCVKGSLLEINERLIKQPDLLNTAADREGYIAVFQPKPADWLKIKDKFLSYEDYKNLRGVC</sequence>
<organism evidence="2">
    <name type="scientific">Zea mays</name>
    <name type="common">Maize</name>
    <dbReference type="NCBI Taxonomy" id="4577"/>
    <lineage>
        <taxon>Eukaryota</taxon>
        <taxon>Viridiplantae</taxon>
        <taxon>Streptophyta</taxon>
        <taxon>Embryophyta</taxon>
        <taxon>Tracheophyta</taxon>
        <taxon>Spermatophyta</taxon>
        <taxon>Magnoliopsida</taxon>
        <taxon>Liliopsida</taxon>
        <taxon>Poales</taxon>
        <taxon>Poaceae</taxon>
        <taxon>PACMAD clade</taxon>
        <taxon>Panicoideae</taxon>
        <taxon>Andropogonodae</taxon>
        <taxon>Andropogoneae</taxon>
        <taxon>Tripsacinae</taxon>
        <taxon>Zea</taxon>
    </lineage>
</organism>
<gene>
    <name evidence="2" type="ORF">ZEAMMB73_Zm00001d054005</name>
</gene>
<protein>
    <submittedName>
        <fullName evidence="2">AP-3 complex subunit mu</fullName>
    </submittedName>
</protein>
<dbReference type="EMBL" id="CM000780">
    <property type="protein sequence ID" value="AQK61035.1"/>
    <property type="molecule type" value="Genomic_DNA"/>
</dbReference>
<feature type="region of interest" description="Disordered" evidence="1">
    <location>
        <begin position="1"/>
        <end position="21"/>
    </location>
</feature>